<name>A0AAV6MTS5_9ROSI</name>
<evidence type="ECO:0000313" key="3">
    <source>
        <dbReference type="Proteomes" id="UP000685013"/>
    </source>
</evidence>
<organism evidence="2 3">
    <name type="scientific">Cucurbita argyrosperma subsp. sororia</name>
    <dbReference type="NCBI Taxonomy" id="37648"/>
    <lineage>
        <taxon>Eukaryota</taxon>
        <taxon>Viridiplantae</taxon>
        <taxon>Streptophyta</taxon>
        <taxon>Embryophyta</taxon>
        <taxon>Tracheophyta</taxon>
        <taxon>Spermatophyta</taxon>
        <taxon>Magnoliopsida</taxon>
        <taxon>eudicotyledons</taxon>
        <taxon>Gunneridae</taxon>
        <taxon>Pentapetalae</taxon>
        <taxon>rosids</taxon>
        <taxon>fabids</taxon>
        <taxon>Cucurbitales</taxon>
        <taxon>Cucurbitaceae</taxon>
        <taxon>Cucurbiteae</taxon>
        <taxon>Cucurbita</taxon>
    </lineage>
</organism>
<dbReference type="AlphaFoldDB" id="A0AAV6MTS5"/>
<feature type="non-terminal residue" evidence="2">
    <location>
        <position position="1"/>
    </location>
</feature>
<feature type="compositionally biased region" description="Basic residues" evidence="1">
    <location>
        <begin position="26"/>
        <end position="37"/>
    </location>
</feature>
<proteinExistence type="predicted"/>
<feature type="compositionally biased region" description="Low complexity" evidence="1">
    <location>
        <begin position="38"/>
        <end position="50"/>
    </location>
</feature>
<evidence type="ECO:0000313" key="2">
    <source>
        <dbReference type="EMBL" id="KAG6586083.1"/>
    </source>
</evidence>
<dbReference type="EMBL" id="JAGKQH010000012">
    <property type="protein sequence ID" value="KAG6586083.1"/>
    <property type="molecule type" value="Genomic_DNA"/>
</dbReference>
<reference evidence="2 3" key="1">
    <citation type="journal article" date="2021" name="Hortic Res">
        <title>The domestication of Cucurbita argyrosperma as revealed by the genome of its wild relative.</title>
        <authorList>
            <person name="Barrera-Redondo J."/>
            <person name="Sanchez-de la Vega G."/>
            <person name="Aguirre-Liguori J.A."/>
            <person name="Castellanos-Morales G."/>
            <person name="Gutierrez-Guerrero Y.T."/>
            <person name="Aguirre-Dugua X."/>
            <person name="Aguirre-Planter E."/>
            <person name="Tenaillon M.I."/>
            <person name="Lira-Saade R."/>
            <person name="Eguiarte L.E."/>
        </authorList>
    </citation>
    <scope>NUCLEOTIDE SEQUENCE [LARGE SCALE GENOMIC DNA]</scope>
    <source>
        <strain evidence="2">JBR-2021</strain>
    </source>
</reference>
<comment type="caution">
    <text evidence="2">The sequence shown here is derived from an EMBL/GenBank/DDBJ whole genome shotgun (WGS) entry which is preliminary data.</text>
</comment>
<dbReference type="Proteomes" id="UP000685013">
    <property type="component" value="Chromosome 12"/>
</dbReference>
<feature type="region of interest" description="Disordered" evidence="1">
    <location>
        <begin position="1"/>
        <end position="63"/>
    </location>
</feature>
<keyword evidence="3" id="KW-1185">Reference proteome</keyword>
<sequence>MMGWSGSRESVTTKPHGAVEQVLNRERKRPPSLRRKPSSSSSALRSECCPTPFRRNQGDERAENRVFRRRRKEELGRKREFSRDFGLVLVFVL</sequence>
<gene>
    <name evidence="2" type="ORF">SDJN03_18816</name>
</gene>
<accession>A0AAV6MTS5</accession>
<protein>
    <submittedName>
        <fullName evidence="2">Uncharacterized protein</fullName>
    </submittedName>
</protein>
<evidence type="ECO:0000256" key="1">
    <source>
        <dbReference type="SAM" id="MobiDB-lite"/>
    </source>
</evidence>